<dbReference type="InterPro" id="IPR020084">
    <property type="entry name" value="NUDIX_hydrolase_CS"/>
</dbReference>
<name>A0A516KIL1_9BACI</name>
<dbReference type="OrthoDB" id="9800186at2"/>
<dbReference type="InterPro" id="IPR020476">
    <property type="entry name" value="Nudix_hydrolase"/>
</dbReference>
<dbReference type="InterPro" id="IPR015797">
    <property type="entry name" value="NUDIX_hydrolase-like_dom_sf"/>
</dbReference>
<evidence type="ECO:0000256" key="2">
    <source>
        <dbReference type="ARBA" id="ARBA00022801"/>
    </source>
</evidence>
<dbReference type="PROSITE" id="PS51462">
    <property type="entry name" value="NUDIX"/>
    <property type="match status" value="1"/>
</dbReference>
<dbReference type="EMBL" id="CP041666">
    <property type="protein sequence ID" value="QDP41238.1"/>
    <property type="molecule type" value="Genomic_DNA"/>
</dbReference>
<dbReference type="PANTHER" id="PTHR43046:SF2">
    <property type="entry name" value="8-OXO-DGTP DIPHOSPHATASE-RELATED"/>
    <property type="match status" value="1"/>
</dbReference>
<dbReference type="SUPFAM" id="SSF55811">
    <property type="entry name" value="Nudix"/>
    <property type="match status" value="1"/>
</dbReference>
<organism evidence="5 6">
    <name type="scientific">Radiobacillus deserti</name>
    <dbReference type="NCBI Taxonomy" id="2594883"/>
    <lineage>
        <taxon>Bacteria</taxon>
        <taxon>Bacillati</taxon>
        <taxon>Bacillota</taxon>
        <taxon>Bacilli</taxon>
        <taxon>Bacillales</taxon>
        <taxon>Bacillaceae</taxon>
        <taxon>Radiobacillus</taxon>
    </lineage>
</organism>
<evidence type="ECO:0000259" key="4">
    <source>
        <dbReference type="PROSITE" id="PS51462"/>
    </source>
</evidence>
<dbReference type="Gene3D" id="3.90.79.10">
    <property type="entry name" value="Nucleoside Triphosphate Pyrophosphohydrolase"/>
    <property type="match status" value="1"/>
</dbReference>
<dbReference type="PROSITE" id="PS00893">
    <property type="entry name" value="NUDIX_BOX"/>
    <property type="match status" value="1"/>
</dbReference>
<proteinExistence type="inferred from homology"/>
<accession>A0A516KIL1</accession>
<dbReference type="RefSeq" id="WP_143895576.1">
    <property type="nucleotide sequence ID" value="NZ_CP041666.1"/>
</dbReference>
<dbReference type="InterPro" id="IPR000086">
    <property type="entry name" value="NUDIX_hydrolase_dom"/>
</dbReference>
<dbReference type="Pfam" id="PF00293">
    <property type="entry name" value="NUDIX"/>
    <property type="match status" value="1"/>
</dbReference>
<dbReference type="PANTHER" id="PTHR43046">
    <property type="entry name" value="GDP-MANNOSE MANNOSYL HYDROLASE"/>
    <property type="match status" value="1"/>
</dbReference>
<evidence type="ECO:0000313" key="5">
    <source>
        <dbReference type="EMBL" id="QDP41238.1"/>
    </source>
</evidence>
<dbReference type="AlphaFoldDB" id="A0A516KIL1"/>
<feature type="domain" description="Nudix hydrolase" evidence="4">
    <location>
        <begin position="1"/>
        <end position="127"/>
    </location>
</feature>
<comment type="cofactor">
    <cofactor evidence="1">
        <name>Mg(2+)</name>
        <dbReference type="ChEBI" id="CHEBI:18420"/>
    </cofactor>
</comment>
<dbReference type="KEGG" id="aqt:FN924_14230"/>
<sequence length="154" mass="17998">MRRTANGILLKDKHILMIKKPRRGWYAMPGGKMELGESVKEAVTREFQEETGLLLEEPQLSGVYTYIIQNDEEIEMEWMMFAFSAKDYTKDLVSESEEGELEWIPISDVLDKPMAEGDRLIIKHAIERDEIMYGTFYYTPDYSLLSYRLDPSIK</sequence>
<reference evidence="5 6" key="1">
    <citation type="submission" date="2019-07" db="EMBL/GenBank/DDBJ databases">
        <authorList>
            <person name="Li J."/>
        </authorList>
    </citation>
    <scope>NUCLEOTIDE SEQUENCE [LARGE SCALE GENOMIC DNA]</scope>
    <source>
        <strain evidence="5 6">TKL69</strain>
    </source>
</reference>
<gene>
    <name evidence="5" type="ORF">FN924_14230</name>
</gene>
<evidence type="ECO:0000256" key="3">
    <source>
        <dbReference type="RuleBase" id="RU003476"/>
    </source>
</evidence>
<evidence type="ECO:0000313" key="6">
    <source>
        <dbReference type="Proteomes" id="UP000315215"/>
    </source>
</evidence>
<dbReference type="Proteomes" id="UP000315215">
    <property type="component" value="Chromosome"/>
</dbReference>
<dbReference type="GO" id="GO:0016787">
    <property type="term" value="F:hydrolase activity"/>
    <property type="evidence" value="ECO:0007669"/>
    <property type="project" value="UniProtKB-KW"/>
</dbReference>
<comment type="similarity">
    <text evidence="3">Belongs to the Nudix hydrolase family.</text>
</comment>
<keyword evidence="6" id="KW-1185">Reference proteome</keyword>
<evidence type="ECO:0000256" key="1">
    <source>
        <dbReference type="ARBA" id="ARBA00001946"/>
    </source>
</evidence>
<dbReference type="PRINTS" id="PR00502">
    <property type="entry name" value="NUDIXFAMILY"/>
</dbReference>
<protein>
    <submittedName>
        <fullName evidence="5">8-oxo-dGTP diphosphatase</fullName>
    </submittedName>
</protein>
<dbReference type="CDD" id="cd18886">
    <property type="entry name" value="NUDIX_MutT_Nudt1"/>
    <property type="match status" value="1"/>
</dbReference>
<keyword evidence="2 3" id="KW-0378">Hydrolase</keyword>